<evidence type="ECO:0000313" key="1">
    <source>
        <dbReference type="EMBL" id="ONF95130.1"/>
    </source>
</evidence>
<comment type="caution">
    <text evidence="1">The sequence shown here is derived from an EMBL/GenBank/DDBJ whole genome shotgun (WGS) entry which is preliminary data.</text>
</comment>
<evidence type="ECO:0000313" key="2">
    <source>
        <dbReference type="Proteomes" id="UP000188729"/>
    </source>
</evidence>
<sequence>MTDSDAVTRIHAAIRRIEAAAQRRDAEEADLRQRHAALRDEVSRAIADMDALSPQDAG</sequence>
<accession>A0A1V2ERB3</accession>
<organism evidence="1 2">
    <name type="scientific">Sphingomonas jeddahensis</name>
    <dbReference type="NCBI Taxonomy" id="1915074"/>
    <lineage>
        <taxon>Bacteria</taxon>
        <taxon>Pseudomonadati</taxon>
        <taxon>Pseudomonadota</taxon>
        <taxon>Alphaproteobacteria</taxon>
        <taxon>Sphingomonadales</taxon>
        <taxon>Sphingomonadaceae</taxon>
        <taxon>Sphingomonas</taxon>
    </lineage>
</organism>
<dbReference type="AlphaFoldDB" id="A0A1V2ERB3"/>
<dbReference type="Proteomes" id="UP000188729">
    <property type="component" value="Unassembled WGS sequence"/>
</dbReference>
<gene>
    <name evidence="1" type="ORF">SPHI_26690</name>
</gene>
<protein>
    <submittedName>
        <fullName evidence="1">Uncharacterized protein</fullName>
    </submittedName>
</protein>
<reference evidence="1 2" key="1">
    <citation type="submission" date="2016-11" db="EMBL/GenBank/DDBJ databases">
        <title>Genome sequence of Sphingomonas jeddahensis G39.</title>
        <authorList>
            <person name="Poehlein A."/>
            <person name="Wuebbeler J.H."/>
            <person name="Steinbuechel A."/>
            <person name="Daniel R."/>
        </authorList>
    </citation>
    <scope>NUCLEOTIDE SEQUENCE [LARGE SCALE GENOMIC DNA]</scope>
    <source>
        <strain evidence="1 2">G39</strain>
    </source>
</reference>
<proteinExistence type="predicted"/>
<dbReference type="EMBL" id="MPSB01000015">
    <property type="protein sequence ID" value="ONF95130.1"/>
    <property type="molecule type" value="Genomic_DNA"/>
</dbReference>
<dbReference type="STRING" id="1915074.SPHI_26690"/>
<name>A0A1V2ERB3_9SPHN</name>
<keyword evidence="2" id="KW-1185">Reference proteome</keyword>